<dbReference type="Proteomes" id="UP000321595">
    <property type="component" value="Chromosome"/>
</dbReference>
<dbReference type="Pfam" id="PF11617">
    <property type="entry name" value="Cu-binding_MopE"/>
    <property type="match status" value="5"/>
</dbReference>
<name>A0A5B8XV33_9DELT</name>
<dbReference type="EMBL" id="CP042467">
    <property type="protein sequence ID" value="QED29792.1"/>
    <property type="molecule type" value="Genomic_DNA"/>
</dbReference>
<keyword evidence="2" id="KW-1185">Reference proteome</keyword>
<sequence length="1072" mass="110439">MKRLLFFLAIGLVFSCSDDTTQTNTGPNNQSTQTCVDQDGDGFYVGILCDLEWDCDDGDASIHPRATELCHDQKDNNCDGAVDEFCPDCEDGATQECGDSDEGACAQGVSTCSGGVWGECVGAINPRIEICNGVDDDCDGQIDEDAQLCDDGLLCNGTESCQNGQCVPGEPVDCSQANGACQTGICLDKDGSCETLHKPDGEACDDGLYCTVSGACSEGECVTAPRDCSHLDGPCTVGVCDESGQGCVAQPIADGTTCDDGLFCTSGDVCSAGVCGGAPTNCDAASDQCNTGVCDENADACVPQPRVDGTTCEDGLYCTVNDVCAAGACVAGGTRECSAQGGSCRTGVCDEATRSCSGDPVPDGTSCDDGLFCTVQDSCQAGTCQGGGARSCAAQDNACNQGICNETNRVCSTTPRPNGTTCDDGLYCTVQDTCQTGACVGNLRNCQSVADACNNGACSESQDSCVPVPRSDGTTCNDGLFCTVNDVCVSGQCNSQPRDCSVASNQCNTGTCNEAGQSCVGVPVGNGTTCNDGLFCTVNDSCSNGSCVGGGARDCSSATNGDVCLIASCVELTDMCVTANDPMCCDVNQDADLDGSNACQDCDDSDASIRPGAVERCDGLDNDCDGMIDEDFDLDGDGYATCGTDPAIRDCDDSNPNVYPGRAEDCGPNNLGNQIDDNCNGYVDEGCNPCTTTDVDGDGVTECDGDCNDSDATIYPGATETCDGKDNDCNIYTTPNCDVSQRCNHDLDGNYENDADVCGDKQICACLLANNGSCTGDYRCTSFCNSSDTGTIGDGCQANQTCILDLRYSANIHGCNAVTTTIGTRRGGATCSQDSQCRSQSCEKAGIGNAPSICFDLCTSDERCDSSAVCRVFRTAATVNSPGNMDGRCWLPPAASASPVGATCTSDAQCNRALCTTDPNNAQRYCTEACCTDDDCANGYSCSFGGSAEEANVILPVEGAPACTNDSQCTGQGGTCYNGRCAWRIVETVGQCVKDVSGQGSRRGGQACTSNNQCESQFCEKDLGICIEPCCADSTCPTGLECQMQFVQTSSNRATQARVCVNVTVPDVIQKK</sequence>
<accession>A0A5B8XV33</accession>
<dbReference type="RefSeq" id="WP_146963025.1">
    <property type="nucleotide sequence ID" value="NZ_CP042467.1"/>
</dbReference>
<dbReference type="InterPro" id="IPR021655">
    <property type="entry name" value="Put_metal-bd"/>
</dbReference>
<dbReference type="AlphaFoldDB" id="A0A5B8XV33"/>
<organism evidence="1 2">
    <name type="scientific">Microvenator marinus</name>
    <dbReference type="NCBI Taxonomy" id="2600177"/>
    <lineage>
        <taxon>Bacteria</taxon>
        <taxon>Deltaproteobacteria</taxon>
        <taxon>Bradymonadales</taxon>
        <taxon>Microvenatoraceae</taxon>
        <taxon>Microvenator</taxon>
    </lineage>
</organism>
<evidence type="ECO:0000313" key="1">
    <source>
        <dbReference type="EMBL" id="QED29792.1"/>
    </source>
</evidence>
<evidence type="ECO:0000313" key="2">
    <source>
        <dbReference type="Proteomes" id="UP000321595"/>
    </source>
</evidence>
<protein>
    <submittedName>
        <fullName evidence="1">Uncharacterized protein</fullName>
    </submittedName>
</protein>
<dbReference type="OrthoDB" id="5508969at2"/>
<gene>
    <name evidence="1" type="ORF">FRD01_21670</name>
</gene>
<dbReference type="KEGG" id="bbae:FRD01_21670"/>
<proteinExistence type="predicted"/>
<reference evidence="1 2" key="1">
    <citation type="submission" date="2019-08" db="EMBL/GenBank/DDBJ databases">
        <authorList>
            <person name="Liang Q."/>
        </authorList>
    </citation>
    <scope>NUCLEOTIDE SEQUENCE [LARGE SCALE GENOMIC DNA]</scope>
    <source>
        <strain evidence="1 2">V1718</strain>
    </source>
</reference>
<dbReference type="PROSITE" id="PS51257">
    <property type="entry name" value="PROKAR_LIPOPROTEIN"/>
    <property type="match status" value="1"/>
</dbReference>